<dbReference type="SMART" id="SM00354">
    <property type="entry name" value="HTH_LACI"/>
    <property type="match status" value="1"/>
</dbReference>
<dbReference type="EMBL" id="JACBYQ010000002">
    <property type="protein sequence ID" value="NYE95669.1"/>
    <property type="molecule type" value="Genomic_DNA"/>
</dbReference>
<dbReference type="PROSITE" id="PS50932">
    <property type="entry name" value="HTH_LACI_2"/>
    <property type="match status" value="1"/>
</dbReference>
<dbReference type="PANTHER" id="PTHR30146:SF109">
    <property type="entry name" value="HTH-TYPE TRANSCRIPTIONAL REGULATOR GALS"/>
    <property type="match status" value="1"/>
</dbReference>
<sequence>MSEKTPTVYDVAAHAGVSIATVSRVLRRPDDVREATRAKVLASVRELGYLPSASARGLAARRTGVIGIFFPGFDAAWEIPALSDAEDGLVRMVRDSDDQWGQRPPDLYFDAVLRGAELEAWRRGLVLMVGVGRGADPEAVVRDIAGRVDGLVVLARSVPDEVLSSIAHRIPVTLLAGPRRGDDFDHVSVANSEGMRALTQHLISTLGVSAPRYVGGPADSPDDVERYAGYCEALRLAGVDPATVPPLRAEFRREIARELAQQLLAEGTLPRALICANDQMALGILDVLNRAGIAVPGEVIVTGFDGIDAGRASVPPLTTVFQPMETLGREAVRMMADRLDAPESEPVSKRLPVTVLLRGSSEG</sequence>
<evidence type="ECO:0000256" key="1">
    <source>
        <dbReference type="ARBA" id="ARBA00023015"/>
    </source>
</evidence>
<dbReference type="InterPro" id="IPR000843">
    <property type="entry name" value="HTH_LacI"/>
</dbReference>
<dbReference type="Gene3D" id="3.40.50.2300">
    <property type="match status" value="2"/>
</dbReference>
<name>A0A7Y9LU87_9MICC</name>
<dbReference type="CDD" id="cd06267">
    <property type="entry name" value="PBP1_LacI_sugar_binding-like"/>
    <property type="match status" value="1"/>
</dbReference>
<dbReference type="RefSeq" id="WP_179389424.1">
    <property type="nucleotide sequence ID" value="NZ_JACBYQ010000002.1"/>
</dbReference>
<dbReference type="Pfam" id="PF13377">
    <property type="entry name" value="Peripla_BP_3"/>
    <property type="match status" value="1"/>
</dbReference>
<comment type="caution">
    <text evidence="5">The sequence shown here is derived from an EMBL/GenBank/DDBJ whole genome shotgun (WGS) entry which is preliminary data.</text>
</comment>
<dbReference type="GO" id="GO:0003700">
    <property type="term" value="F:DNA-binding transcription factor activity"/>
    <property type="evidence" value="ECO:0007669"/>
    <property type="project" value="TreeGrafter"/>
</dbReference>
<dbReference type="GO" id="GO:0000976">
    <property type="term" value="F:transcription cis-regulatory region binding"/>
    <property type="evidence" value="ECO:0007669"/>
    <property type="project" value="TreeGrafter"/>
</dbReference>
<keyword evidence="3" id="KW-0804">Transcription</keyword>
<dbReference type="Pfam" id="PF00356">
    <property type="entry name" value="LacI"/>
    <property type="match status" value="1"/>
</dbReference>
<evidence type="ECO:0000313" key="5">
    <source>
        <dbReference type="EMBL" id="NYE95669.1"/>
    </source>
</evidence>
<protein>
    <submittedName>
        <fullName evidence="5">LacI family transcriptional regulator</fullName>
    </submittedName>
</protein>
<dbReference type="InterPro" id="IPR028082">
    <property type="entry name" value="Peripla_BP_I"/>
</dbReference>
<dbReference type="SUPFAM" id="SSF47413">
    <property type="entry name" value="lambda repressor-like DNA-binding domains"/>
    <property type="match status" value="1"/>
</dbReference>
<keyword evidence="2" id="KW-0238">DNA-binding</keyword>
<dbReference type="PANTHER" id="PTHR30146">
    <property type="entry name" value="LACI-RELATED TRANSCRIPTIONAL REPRESSOR"/>
    <property type="match status" value="1"/>
</dbReference>
<dbReference type="PROSITE" id="PS00356">
    <property type="entry name" value="HTH_LACI_1"/>
    <property type="match status" value="1"/>
</dbReference>
<feature type="domain" description="HTH lacI-type" evidence="4">
    <location>
        <begin position="6"/>
        <end position="60"/>
    </location>
</feature>
<reference evidence="5 6" key="1">
    <citation type="submission" date="2020-07" db="EMBL/GenBank/DDBJ databases">
        <title>Sequencing the genomes of 1000 actinobacteria strains.</title>
        <authorList>
            <person name="Klenk H.-P."/>
        </authorList>
    </citation>
    <scope>NUCLEOTIDE SEQUENCE [LARGE SCALE GENOMIC DNA]</scope>
    <source>
        <strain evidence="5 6">DSM 102047</strain>
    </source>
</reference>
<dbReference type="SUPFAM" id="SSF53822">
    <property type="entry name" value="Periplasmic binding protein-like I"/>
    <property type="match status" value="1"/>
</dbReference>
<evidence type="ECO:0000256" key="3">
    <source>
        <dbReference type="ARBA" id="ARBA00023163"/>
    </source>
</evidence>
<dbReference type="CDD" id="cd01392">
    <property type="entry name" value="HTH_LacI"/>
    <property type="match status" value="1"/>
</dbReference>
<proteinExistence type="predicted"/>
<keyword evidence="1" id="KW-0805">Transcription regulation</keyword>
<accession>A0A7Y9LU87</accession>
<dbReference type="Gene3D" id="1.10.260.40">
    <property type="entry name" value="lambda repressor-like DNA-binding domains"/>
    <property type="match status" value="1"/>
</dbReference>
<dbReference type="InterPro" id="IPR010982">
    <property type="entry name" value="Lambda_DNA-bd_dom_sf"/>
</dbReference>
<dbReference type="Proteomes" id="UP000521748">
    <property type="component" value="Unassembled WGS sequence"/>
</dbReference>
<gene>
    <name evidence="5" type="ORF">FHU41_001919</name>
</gene>
<evidence type="ECO:0000313" key="6">
    <source>
        <dbReference type="Proteomes" id="UP000521748"/>
    </source>
</evidence>
<organism evidence="5 6">
    <name type="scientific">Psychromicrobium silvestre</name>
    <dbReference type="NCBI Taxonomy" id="1645614"/>
    <lineage>
        <taxon>Bacteria</taxon>
        <taxon>Bacillati</taxon>
        <taxon>Actinomycetota</taxon>
        <taxon>Actinomycetes</taxon>
        <taxon>Micrococcales</taxon>
        <taxon>Micrococcaceae</taxon>
        <taxon>Psychromicrobium</taxon>
    </lineage>
</organism>
<dbReference type="AlphaFoldDB" id="A0A7Y9LU87"/>
<keyword evidence="6" id="KW-1185">Reference proteome</keyword>
<dbReference type="InterPro" id="IPR046335">
    <property type="entry name" value="LacI/GalR-like_sensor"/>
</dbReference>
<evidence type="ECO:0000256" key="2">
    <source>
        <dbReference type="ARBA" id="ARBA00023125"/>
    </source>
</evidence>
<evidence type="ECO:0000259" key="4">
    <source>
        <dbReference type="PROSITE" id="PS50932"/>
    </source>
</evidence>